<evidence type="ECO:0000256" key="5">
    <source>
        <dbReference type="ARBA" id="ARBA00022771"/>
    </source>
</evidence>
<keyword evidence="3" id="KW-0479">Metal-binding</keyword>
<keyword evidence="4" id="KW-0677">Repeat</keyword>
<evidence type="ECO:0000256" key="3">
    <source>
        <dbReference type="ARBA" id="ARBA00022723"/>
    </source>
</evidence>
<dbReference type="SMART" id="SM00355">
    <property type="entry name" value="ZnF_C2H2"/>
    <property type="match status" value="6"/>
</dbReference>
<comment type="similarity">
    <text evidence="2">Belongs to the krueppel C2H2-type zinc-finger protein family.</text>
</comment>
<evidence type="ECO:0000313" key="12">
    <source>
        <dbReference type="Ensembl" id="ENSENLP00000023099.1"/>
    </source>
</evidence>
<feature type="domain" description="C2H2-type" evidence="11">
    <location>
        <begin position="213"/>
        <end position="240"/>
    </location>
</feature>
<evidence type="ECO:0000256" key="1">
    <source>
        <dbReference type="ARBA" id="ARBA00004123"/>
    </source>
</evidence>
<protein>
    <recommendedName>
        <fullName evidence="11">C2H2-type domain-containing protein</fullName>
    </recommendedName>
</protein>
<reference evidence="12" key="1">
    <citation type="submission" date="2021-04" db="EMBL/GenBank/DDBJ databases">
        <authorList>
            <consortium name="Wellcome Sanger Institute Data Sharing"/>
        </authorList>
    </citation>
    <scope>NUCLEOTIDE SEQUENCE [LARGE SCALE GENOMIC DNA]</scope>
</reference>
<dbReference type="Proteomes" id="UP000472264">
    <property type="component" value="Chromosome 17"/>
</dbReference>
<dbReference type="InParanoid" id="A0A665UV08"/>
<dbReference type="PROSITE" id="PS00028">
    <property type="entry name" value="ZINC_FINGER_C2H2_1"/>
    <property type="match status" value="6"/>
</dbReference>
<reference evidence="12" key="2">
    <citation type="submission" date="2025-08" db="UniProtKB">
        <authorList>
            <consortium name="Ensembl"/>
        </authorList>
    </citation>
    <scope>IDENTIFICATION</scope>
</reference>
<dbReference type="AlphaFoldDB" id="A0A665UV08"/>
<dbReference type="Ensembl" id="ENSENLT00000023872.1">
    <property type="protein sequence ID" value="ENSENLP00000023099.1"/>
    <property type="gene ID" value="ENSENLG00000010448.1"/>
</dbReference>
<feature type="domain" description="C2H2-type" evidence="11">
    <location>
        <begin position="241"/>
        <end position="268"/>
    </location>
</feature>
<dbReference type="GO" id="GO:0008270">
    <property type="term" value="F:zinc ion binding"/>
    <property type="evidence" value="ECO:0007669"/>
    <property type="project" value="UniProtKB-KW"/>
</dbReference>
<feature type="domain" description="C2H2-type" evidence="11">
    <location>
        <begin position="163"/>
        <end position="190"/>
    </location>
</feature>
<keyword evidence="6" id="KW-0862">Zinc</keyword>
<feature type="region of interest" description="Disordered" evidence="10">
    <location>
        <begin position="1"/>
        <end position="60"/>
    </location>
</feature>
<evidence type="ECO:0000256" key="10">
    <source>
        <dbReference type="SAM" id="MobiDB-lite"/>
    </source>
</evidence>
<sequence>NVKSEPAEETITQPLFPGGNEQTRDGADHLTGNFTALESDSQWTSRPQGQEMSSTDYLSNVKPFSGMAQPLPTPAEASCSSFSFPGKPYGEAKSCTISQTPYGSVDSLLMTETSVDPQWSRRSRPFHPTRPRRCFACSYCGKVFERAGHLERHLRIHTGEKPYGCHICGRCFNQKSSLKGHMKTHRNGESSLVPRIVCEICGETPFSGGARGYICSQCGKAFGRLHQFKLHQQSHKRKRAFWCTVCGKSFQCSSHLSIHHRTHTGEKPYGCGQCGKRFTQQSSLRVHQRTHSGERPYSCSQCGKTFILMHHLKRHRIIHTYS</sequence>
<dbReference type="PANTHER" id="PTHR24381">
    <property type="entry name" value="ZINC FINGER PROTEIN"/>
    <property type="match status" value="1"/>
</dbReference>
<dbReference type="OMA" id="TEIQECE"/>
<evidence type="ECO:0000256" key="6">
    <source>
        <dbReference type="ARBA" id="ARBA00022833"/>
    </source>
</evidence>
<proteinExistence type="inferred from homology"/>
<evidence type="ECO:0000256" key="4">
    <source>
        <dbReference type="ARBA" id="ARBA00022737"/>
    </source>
</evidence>
<evidence type="ECO:0000256" key="2">
    <source>
        <dbReference type="ARBA" id="ARBA00006991"/>
    </source>
</evidence>
<organism evidence="12 13">
    <name type="scientific">Echeneis naucrates</name>
    <name type="common">Live sharksucker</name>
    <dbReference type="NCBI Taxonomy" id="173247"/>
    <lineage>
        <taxon>Eukaryota</taxon>
        <taxon>Metazoa</taxon>
        <taxon>Chordata</taxon>
        <taxon>Craniata</taxon>
        <taxon>Vertebrata</taxon>
        <taxon>Euteleostomi</taxon>
        <taxon>Actinopterygii</taxon>
        <taxon>Neopterygii</taxon>
        <taxon>Teleostei</taxon>
        <taxon>Neoteleostei</taxon>
        <taxon>Acanthomorphata</taxon>
        <taxon>Carangaria</taxon>
        <taxon>Carangiformes</taxon>
        <taxon>Echeneidae</taxon>
        <taxon>Echeneis</taxon>
    </lineage>
</organism>
<keyword evidence="13" id="KW-1185">Reference proteome</keyword>
<keyword evidence="5 9" id="KW-0863">Zinc-finger</keyword>
<evidence type="ECO:0000256" key="7">
    <source>
        <dbReference type="ARBA" id="ARBA00023125"/>
    </source>
</evidence>
<dbReference type="FunFam" id="3.30.160.60:FF:001498">
    <property type="entry name" value="Zinc finger protein 404"/>
    <property type="match status" value="2"/>
</dbReference>
<evidence type="ECO:0000256" key="9">
    <source>
        <dbReference type="PROSITE-ProRule" id="PRU00042"/>
    </source>
</evidence>
<dbReference type="FunFam" id="3.30.160.60:FF:000557">
    <property type="entry name" value="zinc finger and SCAN domain-containing protein 29"/>
    <property type="match status" value="1"/>
</dbReference>
<accession>A0A665UV08</accession>
<dbReference type="Pfam" id="PF00096">
    <property type="entry name" value="zf-C2H2"/>
    <property type="match status" value="5"/>
</dbReference>
<dbReference type="PROSITE" id="PS50157">
    <property type="entry name" value="ZINC_FINGER_C2H2_2"/>
    <property type="match status" value="6"/>
</dbReference>
<comment type="subcellular location">
    <subcellularLocation>
        <location evidence="1">Nucleus</location>
    </subcellularLocation>
</comment>
<dbReference type="Gene3D" id="3.30.160.60">
    <property type="entry name" value="Classic Zinc Finger"/>
    <property type="match status" value="5"/>
</dbReference>
<dbReference type="SUPFAM" id="SSF57667">
    <property type="entry name" value="beta-beta-alpha zinc fingers"/>
    <property type="match status" value="3"/>
</dbReference>
<dbReference type="GO" id="GO:0000977">
    <property type="term" value="F:RNA polymerase II transcription regulatory region sequence-specific DNA binding"/>
    <property type="evidence" value="ECO:0007669"/>
    <property type="project" value="TreeGrafter"/>
</dbReference>
<dbReference type="GO" id="GO:0000981">
    <property type="term" value="F:DNA-binding transcription factor activity, RNA polymerase II-specific"/>
    <property type="evidence" value="ECO:0007669"/>
    <property type="project" value="TreeGrafter"/>
</dbReference>
<dbReference type="GO" id="GO:0005634">
    <property type="term" value="C:nucleus"/>
    <property type="evidence" value="ECO:0007669"/>
    <property type="project" value="UniProtKB-SubCell"/>
</dbReference>
<name>A0A665UV08_ECHNA</name>
<feature type="domain" description="C2H2-type" evidence="11">
    <location>
        <begin position="269"/>
        <end position="296"/>
    </location>
</feature>
<keyword evidence="8" id="KW-0539">Nucleus</keyword>
<feature type="compositionally biased region" description="Polar residues" evidence="10">
    <location>
        <begin position="32"/>
        <end position="58"/>
    </location>
</feature>
<feature type="domain" description="C2H2-type" evidence="11">
    <location>
        <begin position="297"/>
        <end position="322"/>
    </location>
</feature>
<feature type="domain" description="C2H2-type" evidence="11">
    <location>
        <begin position="135"/>
        <end position="162"/>
    </location>
</feature>
<reference evidence="12" key="3">
    <citation type="submission" date="2025-09" db="UniProtKB">
        <authorList>
            <consortium name="Ensembl"/>
        </authorList>
    </citation>
    <scope>IDENTIFICATION</scope>
</reference>
<keyword evidence="7" id="KW-0238">DNA-binding</keyword>
<evidence type="ECO:0000259" key="11">
    <source>
        <dbReference type="PROSITE" id="PS50157"/>
    </source>
</evidence>
<dbReference type="InterPro" id="IPR013087">
    <property type="entry name" value="Znf_C2H2_type"/>
</dbReference>
<dbReference type="FunFam" id="3.30.160.60:FF:001442">
    <property type="entry name" value="zinc finger protein 696"/>
    <property type="match status" value="1"/>
</dbReference>
<evidence type="ECO:0000256" key="8">
    <source>
        <dbReference type="ARBA" id="ARBA00023242"/>
    </source>
</evidence>
<dbReference type="PANTHER" id="PTHR24381:SF390">
    <property type="entry name" value="ZINC FINGER PROTEIN 37 HOMOLOG"/>
    <property type="match status" value="1"/>
</dbReference>
<dbReference type="InterPro" id="IPR036236">
    <property type="entry name" value="Znf_C2H2_sf"/>
</dbReference>
<evidence type="ECO:0000313" key="13">
    <source>
        <dbReference type="Proteomes" id="UP000472264"/>
    </source>
</evidence>
<dbReference type="FunFam" id="3.30.160.60:FF:000446">
    <property type="entry name" value="Zinc finger protein"/>
    <property type="match status" value="1"/>
</dbReference>
<dbReference type="FunFam" id="3.30.160.60:FF:000414">
    <property type="entry name" value="Zinc finger protein 398"/>
    <property type="match status" value="1"/>
</dbReference>